<proteinExistence type="predicted"/>
<evidence type="ECO:0000259" key="1">
    <source>
        <dbReference type="Pfam" id="PF01965"/>
    </source>
</evidence>
<keyword evidence="3" id="KW-1185">Reference proteome</keyword>
<feature type="domain" description="DJ-1/PfpI" evidence="1">
    <location>
        <begin position="4"/>
        <end position="168"/>
    </location>
</feature>
<accession>A0ABQ2NQP3</accession>
<dbReference type="InterPro" id="IPR052158">
    <property type="entry name" value="INH-QAR"/>
</dbReference>
<name>A0ABQ2NQP3_9BACI</name>
<dbReference type="EMBL" id="BMLW01000003">
    <property type="protein sequence ID" value="GGP09413.1"/>
    <property type="molecule type" value="Genomic_DNA"/>
</dbReference>
<evidence type="ECO:0000313" key="2">
    <source>
        <dbReference type="EMBL" id="GGP09413.1"/>
    </source>
</evidence>
<gene>
    <name evidence="2" type="ORF">GCM10011346_13380</name>
</gene>
<dbReference type="Pfam" id="PF01965">
    <property type="entry name" value="DJ-1_PfpI"/>
    <property type="match status" value="1"/>
</dbReference>
<dbReference type="Proteomes" id="UP000641206">
    <property type="component" value="Unassembled WGS sequence"/>
</dbReference>
<sequence length="216" mass="24982">MKHKKIAVMIYPHFSMQEISTLTDALAIWYNREVEVFASNKEIINTEDGFQVIAHKTFEEFDLSNYDCLILPGIINPLLALFDEDNIRFLKQFKDKDFLIASISSSPILLAKAGLLDNKEFTLGLWQEINEWADFIPDSNILHKPIHRDQNIITAIGFAFKEFAVETIKGLGLDCSIDMFDGAIREYTEDELTFYMGEENFEKFKGDYKMKDKNLN</sequence>
<dbReference type="InterPro" id="IPR002818">
    <property type="entry name" value="DJ-1/PfpI"/>
</dbReference>
<comment type="caution">
    <text evidence="2">The sequence shown here is derived from an EMBL/GenBank/DDBJ whole genome shotgun (WGS) entry which is preliminary data.</text>
</comment>
<dbReference type="PANTHER" id="PTHR43130:SF3">
    <property type="entry name" value="HTH-TYPE TRANSCRIPTIONAL REGULATOR RV1931C"/>
    <property type="match status" value="1"/>
</dbReference>
<dbReference type="SUPFAM" id="SSF52317">
    <property type="entry name" value="Class I glutamine amidotransferase-like"/>
    <property type="match status" value="1"/>
</dbReference>
<dbReference type="RefSeq" id="WP_188733672.1">
    <property type="nucleotide sequence ID" value="NZ_BMLW01000003.1"/>
</dbReference>
<reference evidence="3" key="1">
    <citation type="journal article" date="2019" name="Int. J. Syst. Evol. Microbiol.">
        <title>The Global Catalogue of Microorganisms (GCM) 10K type strain sequencing project: providing services to taxonomists for standard genome sequencing and annotation.</title>
        <authorList>
            <consortium name="The Broad Institute Genomics Platform"/>
            <consortium name="The Broad Institute Genome Sequencing Center for Infectious Disease"/>
            <person name="Wu L."/>
            <person name="Ma J."/>
        </authorList>
    </citation>
    <scope>NUCLEOTIDE SEQUENCE [LARGE SCALE GENOMIC DNA]</scope>
    <source>
        <strain evidence="3">CGMCC 1.7693</strain>
    </source>
</reference>
<evidence type="ECO:0000313" key="3">
    <source>
        <dbReference type="Proteomes" id="UP000641206"/>
    </source>
</evidence>
<organism evidence="2 3">
    <name type="scientific">Oceanobacillus neutriphilus</name>
    <dbReference type="NCBI Taxonomy" id="531815"/>
    <lineage>
        <taxon>Bacteria</taxon>
        <taxon>Bacillati</taxon>
        <taxon>Bacillota</taxon>
        <taxon>Bacilli</taxon>
        <taxon>Bacillales</taxon>
        <taxon>Bacillaceae</taxon>
        <taxon>Oceanobacillus</taxon>
    </lineage>
</organism>
<dbReference type="Gene3D" id="3.40.50.880">
    <property type="match status" value="1"/>
</dbReference>
<protein>
    <submittedName>
        <fullName evidence="2">4-methyl-5(B-hydroxyethyl)-thiazole monophosphate biosynthesis protein</fullName>
    </submittedName>
</protein>
<dbReference type="InterPro" id="IPR029062">
    <property type="entry name" value="Class_I_gatase-like"/>
</dbReference>
<dbReference type="PANTHER" id="PTHR43130">
    <property type="entry name" value="ARAC-FAMILY TRANSCRIPTIONAL REGULATOR"/>
    <property type="match status" value="1"/>
</dbReference>